<comment type="caution">
    <text evidence="1">The sequence shown here is derived from an EMBL/GenBank/DDBJ whole genome shotgun (WGS) entry which is preliminary data.</text>
</comment>
<evidence type="ECO:0008006" key="3">
    <source>
        <dbReference type="Google" id="ProtNLM"/>
    </source>
</evidence>
<proteinExistence type="predicted"/>
<name>A0A0F6IIQ8_LEPIR</name>
<evidence type="ECO:0000313" key="1">
    <source>
        <dbReference type="EMBL" id="EMJ37933.1"/>
    </source>
</evidence>
<dbReference type="AlphaFoldDB" id="A0A0F6IIQ8"/>
<evidence type="ECO:0000313" key="2">
    <source>
        <dbReference type="Proteomes" id="UP000012164"/>
    </source>
</evidence>
<organism evidence="1 2">
    <name type="scientific">Leptospira interrogans str. FPW1039</name>
    <dbReference type="NCBI Taxonomy" id="1193040"/>
    <lineage>
        <taxon>Bacteria</taxon>
        <taxon>Pseudomonadati</taxon>
        <taxon>Spirochaetota</taxon>
        <taxon>Spirochaetia</taxon>
        <taxon>Leptospirales</taxon>
        <taxon>Leptospiraceae</taxon>
        <taxon>Leptospira</taxon>
    </lineage>
</organism>
<dbReference type="Proteomes" id="UP000012164">
    <property type="component" value="Unassembled WGS sequence"/>
</dbReference>
<dbReference type="EMBL" id="AKWR02000057">
    <property type="protein sequence ID" value="EMJ37933.1"/>
    <property type="molecule type" value="Genomic_DNA"/>
</dbReference>
<sequence>MQVSNEILTDYKQTVFKVLEYSKKYKDDWSEVLKYCSIESPVDFYEYVRKLPFLGDRGGEILSRAIYTLNPNWTYNRDCDDKTLAICNYAESNLIPYRLKVIGEKKTPHHIYPELNLNGNWYVFDATFPERCFFGKKLYSENFVKIFYPT</sequence>
<protein>
    <recommendedName>
        <fullName evidence="3">Transglutaminase-like domain-containing protein</fullName>
    </recommendedName>
</protein>
<reference evidence="1 2" key="1">
    <citation type="submission" date="2013-01" db="EMBL/GenBank/DDBJ databases">
        <authorList>
            <person name="Harkins D.M."/>
            <person name="Durkin A.S."/>
            <person name="Brinkac L.M."/>
            <person name="Haft D.H."/>
            <person name="Selengut J.D."/>
            <person name="Sanka R."/>
            <person name="DePew J."/>
            <person name="Purushe J."/>
            <person name="Peacock S.J."/>
            <person name="Thaipadungpanit J."/>
            <person name="Wuthiekanun V.W."/>
            <person name="Day N.P."/>
            <person name="Vinetz J.M."/>
            <person name="Sutton G.G."/>
            <person name="Nierman W.C."/>
            <person name="Fouts D.E."/>
        </authorList>
    </citation>
    <scope>NUCLEOTIDE SEQUENCE [LARGE SCALE GENOMIC DNA]</scope>
    <source>
        <strain evidence="1 2">FPW1039</strain>
    </source>
</reference>
<accession>A0A0F6IIQ8</accession>
<gene>
    <name evidence="1" type="ORF">LEP1GSC079_1799</name>
</gene>